<evidence type="ECO:0000256" key="15">
    <source>
        <dbReference type="SAM" id="Coils"/>
    </source>
</evidence>
<keyword evidence="3" id="KW-0597">Phosphoprotein</keyword>
<dbReference type="InterPro" id="IPR036961">
    <property type="entry name" value="Kinesin_motor_dom_sf"/>
</dbReference>
<evidence type="ECO:0000259" key="17">
    <source>
        <dbReference type="PROSITE" id="PS50067"/>
    </source>
</evidence>
<evidence type="ECO:0000256" key="12">
    <source>
        <dbReference type="ARBA" id="ARBA00023306"/>
    </source>
</evidence>
<reference evidence="18" key="1">
    <citation type="submission" date="2020-10" db="EMBL/GenBank/DDBJ databases">
        <title>Chromosome-scale genome assembly of the Allis shad, Alosa alosa.</title>
        <authorList>
            <person name="Margot Z."/>
            <person name="Christophe K."/>
            <person name="Cabau C."/>
            <person name="Louis A."/>
            <person name="Berthelot C."/>
            <person name="Parey E."/>
            <person name="Roest Crollius H."/>
            <person name="Montfort J."/>
            <person name="Robinson-Rechavi M."/>
            <person name="Bucao C."/>
            <person name="Bouchez O."/>
            <person name="Gislard M."/>
            <person name="Lluch J."/>
            <person name="Milhes M."/>
            <person name="Lampietro C."/>
            <person name="Lopez Roques C."/>
            <person name="Donnadieu C."/>
            <person name="Braasch I."/>
            <person name="Desvignes T."/>
            <person name="Postlethwait J."/>
            <person name="Bobe J."/>
            <person name="Guiguen Y."/>
        </authorList>
    </citation>
    <scope>NUCLEOTIDE SEQUENCE</scope>
    <source>
        <strain evidence="18">M-15738</strain>
        <tissue evidence="18">Blood</tissue>
    </source>
</reference>
<comment type="subcellular location">
    <subcellularLocation>
        <location evidence="1">Cytoplasm</location>
        <location evidence="1">Cytoskeleton</location>
        <location evidence="1">Spindle pole</location>
    </subcellularLocation>
</comment>
<dbReference type="PANTHER" id="PTHR47970:SF12">
    <property type="entry name" value="KINESIN FAMILY MEMBER 11"/>
    <property type="match status" value="1"/>
</dbReference>
<dbReference type="SUPFAM" id="SSF52540">
    <property type="entry name" value="P-loop containing nucleoside triphosphate hydrolases"/>
    <property type="match status" value="1"/>
</dbReference>
<dbReference type="Pfam" id="PF00225">
    <property type="entry name" value="Kinesin"/>
    <property type="match status" value="1"/>
</dbReference>
<keyword evidence="4" id="KW-0132">Cell division</keyword>
<evidence type="ECO:0000256" key="1">
    <source>
        <dbReference type="ARBA" id="ARBA00004647"/>
    </source>
</evidence>
<feature type="coiled-coil region" evidence="15">
    <location>
        <begin position="365"/>
        <end position="478"/>
    </location>
</feature>
<keyword evidence="5" id="KW-0493">Microtubule</keyword>
<dbReference type="GO" id="GO:0008017">
    <property type="term" value="F:microtubule binding"/>
    <property type="evidence" value="ECO:0007669"/>
    <property type="project" value="InterPro"/>
</dbReference>
<dbReference type="AlphaFoldDB" id="A0AAV6FKM0"/>
<gene>
    <name evidence="18" type="ORF">AALO_G00264950</name>
</gene>
<dbReference type="GO" id="GO:0007018">
    <property type="term" value="P:microtubule-based movement"/>
    <property type="evidence" value="ECO:0007669"/>
    <property type="project" value="InterPro"/>
</dbReference>
<evidence type="ECO:0000256" key="6">
    <source>
        <dbReference type="ARBA" id="ARBA00022741"/>
    </source>
</evidence>
<keyword evidence="7" id="KW-0498">Mitosis</keyword>
<dbReference type="SMART" id="SM00129">
    <property type="entry name" value="KISc"/>
    <property type="match status" value="1"/>
</dbReference>
<feature type="domain" description="Kinesin motor" evidence="17">
    <location>
        <begin position="16"/>
        <end position="356"/>
    </location>
</feature>
<keyword evidence="12" id="KW-0131">Cell cycle</keyword>
<dbReference type="GO" id="GO:0051231">
    <property type="term" value="P:spindle elongation"/>
    <property type="evidence" value="ECO:0007669"/>
    <property type="project" value="TreeGrafter"/>
</dbReference>
<evidence type="ECO:0000256" key="10">
    <source>
        <dbReference type="ARBA" id="ARBA00023175"/>
    </source>
</evidence>
<evidence type="ECO:0000256" key="9">
    <source>
        <dbReference type="ARBA" id="ARBA00023054"/>
    </source>
</evidence>
<protein>
    <recommendedName>
        <fullName evidence="17">Kinesin motor domain-containing protein</fullName>
    </recommendedName>
</protein>
<evidence type="ECO:0000313" key="18">
    <source>
        <dbReference type="EMBL" id="KAG5263448.1"/>
    </source>
</evidence>
<dbReference type="FunFam" id="3.40.850.10:FF:000035">
    <property type="entry name" value="Kinesin-like protein KIF11"/>
    <property type="match status" value="1"/>
</dbReference>
<dbReference type="GO" id="GO:0008574">
    <property type="term" value="F:plus-end-directed microtubule motor activity"/>
    <property type="evidence" value="ECO:0007669"/>
    <property type="project" value="TreeGrafter"/>
</dbReference>
<evidence type="ECO:0000313" key="19">
    <source>
        <dbReference type="Proteomes" id="UP000823561"/>
    </source>
</evidence>
<dbReference type="Proteomes" id="UP000823561">
    <property type="component" value="Chromosome 21"/>
</dbReference>
<dbReference type="GO" id="GO:0005634">
    <property type="term" value="C:nucleus"/>
    <property type="evidence" value="ECO:0007669"/>
    <property type="project" value="TreeGrafter"/>
</dbReference>
<evidence type="ECO:0000256" key="8">
    <source>
        <dbReference type="ARBA" id="ARBA00022840"/>
    </source>
</evidence>
<dbReference type="InterPro" id="IPR047241">
    <property type="entry name" value="KIF11-like_kin_motor_dom"/>
</dbReference>
<evidence type="ECO:0000256" key="5">
    <source>
        <dbReference type="ARBA" id="ARBA00022701"/>
    </source>
</evidence>
<evidence type="ECO:0000256" key="16">
    <source>
        <dbReference type="SAM" id="MobiDB-lite"/>
    </source>
</evidence>
<keyword evidence="2" id="KW-0963">Cytoplasm</keyword>
<keyword evidence="6 14" id="KW-0547">Nucleotide-binding</keyword>
<dbReference type="GO" id="GO:0000922">
    <property type="term" value="C:spindle pole"/>
    <property type="evidence" value="ECO:0007669"/>
    <property type="project" value="UniProtKB-SubCell"/>
</dbReference>
<dbReference type="PANTHER" id="PTHR47970">
    <property type="entry name" value="KINESIN-LIKE PROTEIN KIF11"/>
    <property type="match status" value="1"/>
</dbReference>
<dbReference type="InterPro" id="IPR027417">
    <property type="entry name" value="P-loop_NTPase"/>
</dbReference>
<keyword evidence="19" id="KW-1185">Reference proteome</keyword>
<dbReference type="InterPro" id="IPR019821">
    <property type="entry name" value="Kinesin_motor_CS"/>
</dbReference>
<comment type="caution">
    <text evidence="18">The sequence shown here is derived from an EMBL/GenBank/DDBJ whole genome shotgun (WGS) entry which is preliminary data.</text>
</comment>
<feature type="binding site" evidence="14">
    <location>
        <begin position="103"/>
        <end position="110"/>
    </location>
    <ligand>
        <name>ATP</name>
        <dbReference type="ChEBI" id="CHEBI:30616"/>
    </ligand>
</feature>
<dbReference type="Pfam" id="PF13931">
    <property type="entry name" value="Microtub_bind"/>
    <property type="match status" value="1"/>
</dbReference>
<keyword evidence="11" id="KW-0206">Cytoskeleton</keyword>
<evidence type="ECO:0000256" key="14">
    <source>
        <dbReference type="PROSITE-ProRule" id="PRU00283"/>
    </source>
</evidence>
<dbReference type="Gene3D" id="3.40.850.10">
    <property type="entry name" value="Kinesin motor domain"/>
    <property type="match status" value="1"/>
</dbReference>
<dbReference type="PROSITE" id="PS50067">
    <property type="entry name" value="KINESIN_MOTOR_2"/>
    <property type="match status" value="1"/>
</dbReference>
<dbReference type="GO" id="GO:0072686">
    <property type="term" value="C:mitotic spindle"/>
    <property type="evidence" value="ECO:0007669"/>
    <property type="project" value="TreeGrafter"/>
</dbReference>
<feature type="region of interest" description="Disordered" evidence="16">
    <location>
        <begin position="1016"/>
        <end position="1049"/>
    </location>
</feature>
<keyword evidence="8 14" id="KW-0067">ATP-binding</keyword>
<dbReference type="PROSITE" id="PS00411">
    <property type="entry name" value="KINESIN_MOTOR_1"/>
    <property type="match status" value="1"/>
</dbReference>
<evidence type="ECO:0000256" key="7">
    <source>
        <dbReference type="ARBA" id="ARBA00022776"/>
    </source>
</evidence>
<dbReference type="EMBL" id="JADWDJ010000021">
    <property type="protein sequence ID" value="KAG5263448.1"/>
    <property type="molecule type" value="Genomic_DNA"/>
</dbReference>
<dbReference type="GO" id="GO:0051301">
    <property type="term" value="P:cell division"/>
    <property type="evidence" value="ECO:0007669"/>
    <property type="project" value="UniProtKB-KW"/>
</dbReference>
<dbReference type="CDD" id="cd01364">
    <property type="entry name" value="KISc_BimC_Eg5"/>
    <property type="match status" value="1"/>
</dbReference>
<feature type="coiled-coil region" evidence="15">
    <location>
        <begin position="687"/>
        <end position="739"/>
    </location>
</feature>
<name>A0AAV6FKM0_9TELE</name>
<sequence length="1049" mass="117399">MSSQVACSKRDEKGKNIQVVVRCRPFNASERKSGSHGVIDCDQNRREVAIRTGGVTDKSARKTYTFDMVFGQPSKQIDVYRNVVCPILDEVMMGYNCTIFAYGQTGTGKTFTMEGERSPDEEFTWEEDPLAGIIPRTLHQIFEKLTASGTEFSVKVSLLEIYNEELFDLLSSSDISERLQLYDDPRNKRSVIVKGLEEITVHNKNEVYQILERGTAKRKTACTLMNAYSSRSHSVFTVTIHMKEVTLEGEELVKIGKLNLVDLAGSENVGRSGAVDKRAREAGNINQSLLTLGRVITALVERAPHVPYRESKLTRILQDSLGGHTRTSIIATVSPASINLEETLSTLDYANRAKSIMNKPEVNQKLTKRALIKEYTEEIERLKRDLSATRDKHGVYLSPENFEDLNSRLAAQEEQITEYTERIDAIEEELKRVNELFSDSKQQLDQCTEELQGASLQVQEMQKDLQQAKDELSQEQFVASELASTEEALHSTANQLLATAEVSVGDVSGLHAKLDRKRAVEEHNSSVQQGFTERLNACCSHMQMSIQENNAKHLGMMDYYNSTASKLHGMVSESCTQAALDTEALVANVKSAVGESVQQCEAQILEQSNLCQQTKEVLHKALDEHRLHLQETLMAQAMPGITAILERHDVFKLQLHAFHGLIEKMVCLRNDLESHSKDQILAFAAMKQTATDEISTLQAELEKMKTKISHSSKKQNTMLKQLREQMDLLESEMQEDADGLLSSADALRHPVQELQSSLLKKCSEAEGEVVGAQGRLGAMAEELISGTQQATADLSQTIDDSQGYCHSVQTALSTLEDGTIQWSSTVKAEVESRTQTQVHLIQANAEAFRALQQNVSSRAERDLLQLRERLISQQADAEVLVTAGQEQAGHDRLALRRQAKSLSSQVDHTMDTVHGFLQELREDVPTGMTPKRKEYSYPRELVRSRSRSELLKQFRAQQEQTQCIPLEEEEEEMPIDQDSLGDSEDVSNCSDSIVSEPSYGDENIMCQEGNRVPFFKKKKANKEKPASLSKLLDNPSAPTKPKLPLRSQN</sequence>
<comment type="similarity">
    <text evidence="13">Belongs to the TRAFAC class myosin-kinesin ATPase superfamily. Kinesin family. KIN-5/BimC subfamily.</text>
</comment>
<feature type="region of interest" description="Disordered" evidence="16">
    <location>
        <begin position="966"/>
        <end position="1004"/>
    </location>
</feature>
<evidence type="ECO:0000256" key="13">
    <source>
        <dbReference type="ARBA" id="ARBA00034704"/>
    </source>
</evidence>
<dbReference type="InterPro" id="IPR047149">
    <property type="entry name" value="KIF11-like"/>
</dbReference>
<keyword evidence="10 14" id="KW-0505">Motor protein</keyword>
<accession>A0AAV6FKM0</accession>
<dbReference type="GO" id="GO:0090307">
    <property type="term" value="P:mitotic spindle assembly"/>
    <property type="evidence" value="ECO:0007669"/>
    <property type="project" value="TreeGrafter"/>
</dbReference>
<dbReference type="PRINTS" id="PR00380">
    <property type="entry name" value="KINESINHEAVY"/>
</dbReference>
<dbReference type="GO" id="GO:0005524">
    <property type="term" value="F:ATP binding"/>
    <property type="evidence" value="ECO:0007669"/>
    <property type="project" value="UniProtKB-UniRule"/>
</dbReference>
<evidence type="ECO:0000256" key="2">
    <source>
        <dbReference type="ARBA" id="ARBA00022490"/>
    </source>
</evidence>
<dbReference type="InterPro" id="IPR025901">
    <property type="entry name" value="Kinesin-assoc_MT-bd_dom"/>
</dbReference>
<dbReference type="GO" id="GO:0005876">
    <property type="term" value="C:spindle microtubule"/>
    <property type="evidence" value="ECO:0007669"/>
    <property type="project" value="TreeGrafter"/>
</dbReference>
<keyword evidence="9 15" id="KW-0175">Coiled coil</keyword>
<proteinExistence type="inferred from homology"/>
<evidence type="ECO:0000256" key="11">
    <source>
        <dbReference type="ARBA" id="ARBA00023212"/>
    </source>
</evidence>
<feature type="compositionally biased region" description="Acidic residues" evidence="16">
    <location>
        <begin position="966"/>
        <end position="985"/>
    </location>
</feature>
<evidence type="ECO:0000256" key="3">
    <source>
        <dbReference type="ARBA" id="ARBA00022553"/>
    </source>
</evidence>
<organism evidence="18 19">
    <name type="scientific">Alosa alosa</name>
    <name type="common">allis shad</name>
    <dbReference type="NCBI Taxonomy" id="278164"/>
    <lineage>
        <taxon>Eukaryota</taxon>
        <taxon>Metazoa</taxon>
        <taxon>Chordata</taxon>
        <taxon>Craniata</taxon>
        <taxon>Vertebrata</taxon>
        <taxon>Euteleostomi</taxon>
        <taxon>Actinopterygii</taxon>
        <taxon>Neopterygii</taxon>
        <taxon>Teleostei</taxon>
        <taxon>Clupei</taxon>
        <taxon>Clupeiformes</taxon>
        <taxon>Clupeoidei</taxon>
        <taxon>Clupeidae</taxon>
        <taxon>Alosa</taxon>
    </lineage>
</organism>
<dbReference type="InterPro" id="IPR001752">
    <property type="entry name" value="Kinesin_motor_dom"/>
</dbReference>
<evidence type="ECO:0000256" key="4">
    <source>
        <dbReference type="ARBA" id="ARBA00022618"/>
    </source>
</evidence>
<feature type="compositionally biased region" description="Polar residues" evidence="16">
    <location>
        <begin position="986"/>
        <end position="995"/>
    </location>
</feature>